<dbReference type="InterPro" id="IPR013767">
    <property type="entry name" value="PAS_fold"/>
</dbReference>
<dbReference type="GO" id="GO:0005886">
    <property type="term" value="C:plasma membrane"/>
    <property type="evidence" value="ECO:0007669"/>
    <property type="project" value="UniProtKB-SubCell"/>
</dbReference>
<evidence type="ECO:0000259" key="4">
    <source>
        <dbReference type="PROSITE" id="PS50887"/>
    </source>
</evidence>
<proteinExistence type="predicted"/>
<dbReference type="SUPFAM" id="SSF55785">
    <property type="entry name" value="PYP-like sensor domain (PAS domain)"/>
    <property type="match status" value="1"/>
</dbReference>
<reference evidence="5 6" key="1">
    <citation type="submission" date="2019-11" db="EMBL/GenBank/DDBJ databases">
        <title>Pseudomonas flavidum sp. nov., isolated from Baiyang Lake.</title>
        <authorList>
            <person name="Zhao Y."/>
        </authorList>
    </citation>
    <scope>NUCLEOTIDE SEQUENCE [LARGE SCALE GENOMIC DNA]</scope>
    <source>
        <strain evidence="6">R-22-3 w-18</strain>
    </source>
</reference>
<dbReference type="Gene3D" id="3.30.450.20">
    <property type="entry name" value="PAS domain"/>
    <property type="match status" value="1"/>
</dbReference>
<dbReference type="FunFam" id="3.30.70.270:FF:000001">
    <property type="entry name" value="Diguanylate cyclase domain protein"/>
    <property type="match status" value="1"/>
</dbReference>
<feature type="domain" description="PAS" evidence="3">
    <location>
        <begin position="17"/>
        <end position="80"/>
    </location>
</feature>
<dbReference type="PROSITE" id="PS50112">
    <property type="entry name" value="PAS"/>
    <property type="match status" value="1"/>
</dbReference>
<dbReference type="InterPro" id="IPR000014">
    <property type="entry name" value="PAS"/>
</dbReference>
<dbReference type="Gene3D" id="3.30.70.270">
    <property type="match status" value="1"/>
</dbReference>
<dbReference type="Proteomes" id="UP000429555">
    <property type="component" value="Unassembled WGS sequence"/>
</dbReference>
<organism evidence="5 6">
    <name type="scientific">Pseudomonas xionganensis</name>
    <dbReference type="NCBI Taxonomy" id="2654845"/>
    <lineage>
        <taxon>Bacteria</taxon>
        <taxon>Pseudomonadati</taxon>
        <taxon>Pseudomonadota</taxon>
        <taxon>Gammaproteobacteria</taxon>
        <taxon>Pseudomonadales</taxon>
        <taxon>Pseudomonadaceae</taxon>
        <taxon>Pseudomonas</taxon>
    </lineage>
</organism>
<comment type="cofactor">
    <cofactor evidence="1">
        <name>Mg(2+)</name>
        <dbReference type="ChEBI" id="CHEBI:18420"/>
    </cofactor>
</comment>
<dbReference type="PROSITE" id="PS50887">
    <property type="entry name" value="GGDEF"/>
    <property type="match status" value="1"/>
</dbReference>
<dbReference type="Pfam" id="PF00990">
    <property type="entry name" value="GGDEF"/>
    <property type="match status" value="1"/>
</dbReference>
<dbReference type="SMART" id="SM00267">
    <property type="entry name" value="GGDEF"/>
    <property type="match status" value="1"/>
</dbReference>
<dbReference type="InterPro" id="IPR035965">
    <property type="entry name" value="PAS-like_dom_sf"/>
</dbReference>
<evidence type="ECO:0000259" key="3">
    <source>
        <dbReference type="PROSITE" id="PS50112"/>
    </source>
</evidence>
<dbReference type="SUPFAM" id="SSF55073">
    <property type="entry name" value="Nucleotide cyclase"/>
    <property type="match status" value="1"/>
</dbReference>
<dbReference type="InterPro" id="IPR029787">
    <property type="entry name" value="Nucleotide_cyclase"/>
</dbReference>
<dbReference type="EMBL" id="WKJZ01000002">
    <property type="protein sequence ID" value="MVW76345.1"/>
    <property type="molecule type" value="Genomic_DNA"/>
</dbReference>
<gene>
    <name evidence="5" type="ORF">GJV18_13580</name>
</gene>
<dbReference type="InterPro" id="IPR052163">
    <property type="entry name" value="DGC-Regulatory_Protein"/>
</dbReference>
<evidence type="ECO:0000256" key="1">
    <source>
        <dbReference type="ARBA" id="ARBA00001946"/>
    </source>
</evidence>
<dbReference type="Pfam" id="PF13492">
    <property type="entry name" value="GAF_3"/>
    <property type="match status" value="1"/>
</dbReference>
<dbReference type="CDD" id="cd00130">
    <property type="entry name" value="PAS"/>
    <property type="match status" value="1"/>
</dbReference>
<comment type="subcellular location">
    <subcellularLocation>
        <location evidence="2">Cell inner membrane</location>
    </subcellularLocation>
</comment>
<dbReference type="InterPro" id="IPR000160">
    <property type="entry name" value="GGDEF_dom"/>
</dbReference>
<dbReference type="GO" id="GO:0006355">
    <property type="term" value="P:regulation of DNA-templated transcription"/>
    <property type="evidence" value="ECO:0007669"/>
    <property type="project" value="InterPro"/>
</dbReference>
<dbReference type="PANTHER" id="PTHR46663">
    <property type="entry name" value="DIGUANYLATE CYCLASE DGCT-RELATED"/>
    <property type="match status" value="1"/>
</dbReference>
<dbReference type="GO" id="GO:0003824">
    <property type="term" value="F:catalytic activity"/>
    <property type="evidence" value="ECO:0007669"/>
    <property type="project" value="UniProtKB-ARBA"/>
</dbReference>
<comment type="caution">
    <text evidence="5">The sequence shown here is derived from an EMBL/GenBank/DDBJ whole genome shotgun (WGS) entry which is preliminary data.</text>
</comment>
<dbReference type="InterPro" id="IPR003018">
    <property type="entry name" value="GAF"/>
</dbReference>
<feature type="domain" description="GGDEF" evidence="4">
    <location>
        <begin position="309"/>
        <end position="441"/>
    </location>
</feature>
<evidence type="ECO:0000256" key="2">
    <source>
        <dbReference type="ARBA" id="ARBA00004533"/>
    </source>
</evidence>
<dbReference type="PANTHER" id="PTHR46663:SF3">
    <property type="entry name" value="SLL0267 PROTEIN"/>
    <property type="match status" value="1"/>
</dbReference>
<dbReference type="SMART" id="SM00091">
    <property type="entry name" value="PAS"/>
    <property type="match status" value="1"/>
</dbReference>
<sequence>MPHTHTPARQYVPADNLVDMLLDAICVVDKEGHFLFVSAACERIFGYSPEEMLGRPMIELVHPDDRARTLAAAREIMAGAAKPIFENRYVRKDGRTVHILWSARWSDDQQVRIAVAHDITERKRSESLQNALYRLAEAAHRADDEQQLFQQLQHTLAEQLPSSRFNLALLGPDGQQLAILGSAPDDIHSQYVHQLSQQVLNSTQPLLLTAADAAHLGQQNWLLVPCHTQAGCSGVLSLNSDALEPMYSSREQELLQFVATQISTAIERQRMLSRLQHMAQYDQLTQLPNRSLLQDRLQQAMARARRERRQLALLFLDLDKFKLINDSLGHAMGDLLLQQVAERIRQCLREVDTVARFAGDEFVVLLEDFHSSDHATQVADKIRQALNHPFDLKGYQHPVRPSIGIALYPTHATDPQQLINQADSAMYLAKNSGGNRYQLAS</sequence>
<dbReference type="CDD" id="cd01949">
    <property type="entry name" value="GGDEF"/>
    <property type="match status" value="1"/>
</dbReference>
<dbReference type="Gene3D" id="3.30.450.40">
    <property type="match status" value="1"/>
</dbReference>
<name>A0A6I4KVD6_9PSED</name>
<dbReference type="Pfam" id="PF00989">
    <property type="entry name" value="PAS"/>
    <property type="match status" value="1"/>
</dbReference>
<evidence type="ECO:0000313" key="5">
    <source>
        <dbReference type="EMBL" id="MVW76345.1"/>
    </source>
</evidence>
<dbReference type="RefSeq" id="WP_160346478.1">
    <property type="nucleotide sequence ID" value="NZ_WKJZ01000002.1"/>
</dbReference>
<evidence type="ECO:0000313" key="6">
    <source>
        <dbReference type="Proteomes" id="UP000429555"/>
    </source>
</evidence>
<dbReference type="NCBIfam" id="TIGR00254">
    <property type="entry name" value="GGDEF"/>
    <property type="match status" value="1"/>
</dbReference>
<dbReference type="InterPro" id="IPR043128">
    <property type="entry name" value="Rev_trsase/Diguanyl_cyclase"/>
</dbReference>
<accession>A0A6I4KVD6</accession>
<keyword evidence="6" id="KW-1185">Reference proteome</keyword>
<dbReference type="InterPro" id="IPR029016">
    <property type="entry name" value="GAF-like_dom_sf"/>
</dbReference>
<protein>
    <submittedName>
        <fullName evidence="5">Diguanylate cyclase</fullName>
    </submittedName>
</protein>
<dbReference type="NCBIfam" id="TIGR00229">
    <property type="entry name" value="sensory_box"/>
    <property type="match status" value="1"/>
</dbReference>
<dbReference type="SUPFAM" id="SSF55781">
    <property type="entry name" value="GAF domain-like"/>
    <property type="match status" value="1"/>
</dbReference>
<dbReference type="AlphaFoldDB" id="A0A6I4KVD6"/>